<dbReference type="InterPro" id="IPR047216">
    <property type="entry name" value="Endonuclease_DUF559_bact"/>
</dbReference>
<dbReference type="InterPro" id="IPR011335">
    <property type="entry name" value="Restrct_endonuc-II-like"/>
</dbReference>
<dbReference type="Pfam" id="PF04480">
    <property type="entry name" value="DUF559"/>
    <property type="match status" value="1"/>
</dbReference>
<protein>
    <recommendedName>
        <fullName evidence="1">DUF559 domain-containing protein</fullName>
    </recommendedName>
</protein>
<dbReference type="Gene3D" id="3.40.960.10">
    <property type="entry name" value="VSR Endonuclease"/>
    <property type="match status" value="1"/>
</dbReference>
<dbReference type="InterPro" id="IPR007569">
    <property type="entry name" value="DUF559"/>
</dbReference>
<accession>X1UR01</accession>
<dbReference type="EMBL" id="BARW01026488">
    <property type="protein sequence ID" value="GAJ06002.1"/>
    <property type="molecule type" value="Genomic_DNA"/>
</dbReference>
<organism evidence="2">
    <name type="scientific">marine sediment metagenome</name>
    <dbReference type="NCBI Taxonomy" id="412755"/>
    <lineage>
        <taxon>unclassified sequences</taxon>
        <taxon>metagenomes</taxon>
        <taxon>ecological metagenomes</taxon>
    </lineage>
</organism>
<sequence length="46" mass="5558">MKEAREKDEERTAWLKERGYRVLRFWNNDVMMNTEGVLERISEALG</sequence>
<proteinExistence type="predicted"/>
<name>X1UR01_9ZZZZ</name>
<comment type="caution">
    <text evidence="2">The sequence shown here is derived from an EMBL/GenBank/DDBJ whole genome shotgun (WGS) entry which is preliminary data.</text>
</comment>
<evidence type="ECO:0000259" key="1">
    <source>
        <dbReference type="Pfam" id="PF04480"/>
    </source>
</evidence>
<dbReference type="PANTHER" id="PTHR38590">
    <property type="entry name" value="BLL0828 PROTEIN"/>
    <property type="match status" value="1"/>
</dbReference>
<dbReference type="AlphaFoldDB" id="X1UR01"/>
<dbReference type="SUPFAM" id="SSF52980">
    <property type="entry name" value="Restriction endonuclease-like"/>
    <property type="match status" value="1"/>
</dbReference>
<feature type="domain" description="DUF559" evidence="1">
    <location>
        <begin position="3"/>
        <end position="45"/>
    </location>
</feature>
<dbReference type="PANTHER" id="PTHR38590:SF1">
    <property type="entry name" value="BLL0828 PROTEIN"/>
    <property type="match status" value="1"/>
</dbReference>
<evidence type="ECO:0000313" key="2">
    <source>
        <dbReference type="EMBL" id="GAJ06002.1"/>
    </source>
</evidence>
<reference evidence="2" key="1">
    <citation type="journal article" date="2014" name="Front. Microbiol.">
        <title>High frequency of phylogenetically diverse reductive dehalogenase-homologous genes in deep subseafloor sedimentary metagenomes.</title>
        <authorList>
            <person name="Kawai M."/>
            <person name="Futagami T."/>
            <person name="Toyoda A."/>
            <person name="Takaki Y."/>
            <person name="Nishi S."/>
            <person name="Hori S."/>
            <person name="Arai W."/>
            <person name="Tsubouchi T."/>
            <person name="Morono Y."/>
            <person name="Uchiyama I."/>
            <person name="Ito T."/>
            <person name="Fujiyama A."/>
            <person name="Inagaki F."/>
            <person name="Takami H."/>
        </authorList>
    </citation>
    <scope>NUCLEOTIDE SEQUENCE</scope>
    <source>
        <strain evidence="2">Expedition CK06-06</strain>
    </source>
</reference>
<gene>
    <name evidence="2" type="ORF">S12H4_43191</name>
</gene>